<proteinExistence type="predicted"/>
<dbReference type="EC" id="3.4.-.-" evidence="5"/>
<evidence type="ECO:0000256" key="3">
    <source>
        <dbReference type="SAM" id="SignalP"/>
    </source>
</evidence>
<comment type="caution">
    <text evidence="5">The sequence shown here is derived from an EMBL/GenBank/DDBJ whole genome shotgun (WGS) entry which is preliminary data.</text>
</comment>
<dbReference type="PANTHER" id="PTHR42776:SF27">
    <property type="entry name" value="DIPEPTIDYL PEPTIDASE FAMILY MEMBER 6"/>
    <property type="match status" value="1"/>
</dbReference>
<reference evidence="5 6" key="1">
    <citation type="submission" date="2023-09" db="EMBL/GenBank/DDBJ databases">
        <authorList>
            <person name="Rey-Velasco X."/>
        </authorList>
    </citation>
    <scope>NUCLEOTIDE SEQUENCE [LARGE SCALE GENOMIC DNA]</scope>
    <source>
        <strain evidence="5 6">W409</strain>
    </source>
</reference>
<feature type="region of interest" description="Disordered" evidence="2">
    <location>
        <begin position="672"/>
        <end position="698"/>
    </location>
</feature>
<keyword evidence="1 5" id="KW-0378">Hydrolase</keyword>
<accession>A0AAW8QYE6</accession>
<sequence>MTKTTSRLPLKKVFKASIIAASLAFAGFASAAESFEIEHLPKVKHAGNITVSADGKHTAYTVSNPRDMLAGDKDGTADTHLYVIGSGKNAKPIKFIGNKDGVSSLQFSADGETLFFKSKREDDKMTSLYSISMSGGEAIKRFEFETSIGDYAVSEDGSTLYFVAREKQKEDDLKKKGFKAYVYEEDQRLASLWSVALGDSEAKATKLFEGGNVSNFDLSQDNKMIVAAVAPTNLIDDYYMQRDLHVIDVNSGDVTATVDIPGKLGSFEFSENGKHIGLLAGTDIHDSSNGVLMVADTKSGKLTQLTPDAEQHIVDIDWMGKDILAVAHRGVESAVVLYETDGDIKRTYKTPEDIVVRSADIGKGEIRFIADSPKHPREVFELTRSKATKLTNNNTWLKDIELASQSTFSFKARDGRTVEGLLMQPSGEAPAGGWPLIMAVHGGPEAHYSDGWLTGYSTAGQYAVADGYAVYYPNYRGSTGRGVAYAKEHQNDYAGAEFNDLVDGVDALAEAGVINRDRVGITGASYGGYASMWGATALSEHFAASVAFVGISNQVSKFGTSDIPNEMQLVHSLKWPWEDNWMNLLERSPVFHAGKAKTPILILHGEEDTRVHPGQSMELYRSIKVRTETPVRLVFYPGEGHGNRKAAAQYDYALRLMRWMDTYLSEDATRTTPMPEFDLGMAERLKKDDESSKDDKAE</sequence>
<dbReference type="PANTHER" id="PTHR42776">
    <property type="entry name" value="SERINE PEPTIDASE S9 FAMILY MEMBER"/>
    <property type="match status" value="1"/>
</dbReference>
<keyword evidence="3" id="KW-0732">Signal</keyword>
<feature type="chain" id="PRO_5043869117" evidence="3">
    <location>
        <begin position="32"/>
        <end position="698"/>
    </location>
</feature>
<dbReference type="GO" id="GO:0004252">
    <property type="term" value="F:serine-type endopeptidase activity"/>
    <property type="evidence" value="ECO:0007669"/>
    <property type="project" value="TreeGrafter"/>
</dbReference>
<dbReference type="AlphaFoldDB" id="A0AAW8QYE6"/>
<dbReference type="EMBL" id="JAVRIE010000002">
    <property type="protein sequence ID" value="MDT0582042.1"/>
    <property type="molecule type" value="Genomic_DNA"/>
</dbReference>
<dbReference type="Proteomes" id="UP001249020">
    <property type="component" value="Unassembled WGS sequence"/>
</dbReference>
<gene>
    <name evidence="5" type="ORF">RM544_05800</name>
</gene>
<dbReference type="InterPro" id="IPR011042">
    <property type="entry name" value="6-blade_b-propeller_TolB-like"/>
</dbReference>
<dbReference type="Gene3D" id="2.120.10.30">
    <property type="entry name" value="TolB, C-terminal domain"/>
    <property type="match status" value="2"/>
</dbReference>
<evidence type="ECO:0000313" key="6">
    <source>
        <dbReference type="Proteomes" id="UP001249020"/>
    </source>
</evidence>
<dbReference type="Gene3D" id="3.40.50.1820">
    <property type="entry name" value="alpha/beta hydrolase"/>
    <property type="match status" value="1"/>
</dbReference>
<keyword evidence="6" id="KW-1185">Reference proteome</keyword>
<feature type="compositionally biased region" description="Basic and acidic residues" evidence="2">
    <location>
        <begin position="681"/>
        <end position="698"/>
    </location>
</feature>
<dbReference type="RefSeq" id="WP_311360830.1">
    <property type="nucleotide sequence ID" value="NZ_JAVRIE010000002.1"/>
</dbReference>
<organism evidence="5 6">
    <name type="scientific">Brumicola blandensis</name>
    <dbReference type="NCBI Taxonomy" id="3075611"/>
    <lineage>
        <taxon>Bacteria</taxon>
        <taxon>Pseudomonadati</taxon>
        <taxon>Pseudomonadota</taxon>
        <taxon>Gammaproteobacteria</taxon>
        <taxon>Alteromonadales</taxon>
        <taxon>Alteromonadaceae</taxon>
        <taxon>Brumicola</taxon>
    </lineage>
</organism>
<dbReference type="InterPro" id="IPR001375">
    <property type="entry name" value="Peptidase_S9_cat"/>
</dbReference>
<protein>
    <submittedName>
        <fullName evidence="5">S9 family peptidase</fullName>
        <ecNumber evidence="5">3.4.-.-</ecNumber>
    </submittedName>
</protein>
<name>A0AAW8QYE6_9ALTE</name>
<dbReference type="SUPFAM" id="SSF82171">
    <property type="entry name" value="DPP6 N-terminal domain-like"/>
    <property type="match status" value="1"/>
</dbReference>
<feature type="signal peptide" evidence="3">
    <location>
        <begin position="1"/>
        <end position="31"/>
    </location>
</feature>
<evidence type="ECO:0000313" key="5">
    <source>
        <dbReference type="EMBL" id="MDT0582042.1"/>
    </source>
</evidence>
<dbReference type="Pfam" id="PF00326">
    <property type="entry name" value="Peptidase_S9"/>
    <property type="match status" value="1"/>
</dbReference>
<dbReference type="GO" id="GO:0006508">
    <property type="term" value="P:proteolysis"/>
    <property type="evidence" value="ECO:0007669"/>
    <property type="project" value="InterPro"/>
</dbReference>
<dbReference type="SUPFAM" id="SSF53474">
    <property type="entry name" value="alpha/beta-Hydrolases"/>
    <property type="match status" value="1"/>
</dbReference>
<evidence type="ECO:0000259" key="4">
    <source>
        <dbReference type="Pfam" id="PF00326"/>
    </source>
</evidence>
<feature type="domain" description="Peptidase S9 prolyl oligopeptidase catalytic" evidence="4">
    <location>
        <begin position="460"/>
        <end position="665"/>
    </location>
</feature>
<dbReference type="InterPro" id="IPR029058">
    <property type="entry name" value="AB_hydrolase_fold"/>
</dbReference>
<evidence type="ECO:0000256" key="2">
    <source>
        <dbReference type="SAM" id="MobiDB-lite"/>
    </source>
</evidence>
<evidence type="ECO:0000256" key="1">
    <source>
        <dbReference type="ARBA" id="ARBA00022801"/>
    </source>
</evidence>